<keyword evidence="2" id="KW-1185">Reference proteome</keyword>
<evidence type="ECO:0000313" key="2">
    <source>
        <dbReference type="Proteomes" id="UP000238937"/>
    </source>
</evidence>
<evidence type="ECO:0000313" key="1">
    <source>
        <dbReference type="EMBL" id="PSB57151.1"/>
    </source>
</evidence>
<accession>A0A2T1GHH2</accession>
<comment type="caution">
    <text evidence="1">The sequence shown here is derived from an EMBL/GenBank/DDBJ whole genome shotgun (WGS) entry which is preliminary data.</text>
</comment>
<protein>
    <submittedName>
        <fullName evidence="1">Uncharacterized protein</fullName>
    </submittedName>
</protein>
<dbReference type="Proteomes" id="UP000238937">
    <property type="component" value="Unassembled WGS sequence"/>
</dbReference>
<sequence>MSKKIAAKKLSIISGKEAKKAMSIGLDRYLEMTGHENKLSEYAGSLKFSDDEFDAMLQELKEDK</sequence>
<gene>
    <name evidence="1" type="ORF">C7B77_09440</name>
</gene>
<organism evidence="1 2">
    <name type="scientific">Chamaesiphon polymorphus CCALA 037</name>
    <dbReference type="NCBI Taxonomy" id="2107692"/>
    <lineage>
        <taxon>Bacteria</taxon>
        <taxon>Bacillati</taxon>
        <taxon>Cyanobacteriota</taxon>
        <taxon>Cyanophyceae</taxon>
        <taxon>Gomontiellales</taxon>
        <taxon>Chamaesiphonaceae</taxon>
        <taxon>Chamaesiphon</taxon>
    </lineage>
</organism>
<name>A0A2T1GHH2_9CYAN</name>
<dbReference type="EMBL" id="PVWO01000090">
    <property type="protein sequence ID" value="PSB57151.1"/>
    <property type="molecule type" value="Genomic_DNA"/>
</dbReference>
<reference evidence="1 2" key="1">
    <citation type="submission" date="2018-03" db="EMBL/GenBank/DDBJ databases">
        <title>The ancient ancestry and fast evolution of plastids.</title>
        <authorList>
            <person name="Moore K.R."/>
            <person name="Magnabosco C."/>
            <person name="Momper L."/>
            <person name="Gold D.A."/>
            <person name="Bosak T."/>
            <person name="Fournier G.P."/>
        </authorList>
    </citation>
    <scope>NUCLEOTIDE SEQUENCE [LARGE SCALE GENOMIC DNA]</scope>
    <source>
        <strain evidence="1 2">CCALA 037</strain>
    </source>
</reference>
<proteinExistence type="predicted"/>
<dbReference type="AlphaFoldDB" id="A0A2T1GHH2"/>